<dbReference type="GO" id="GO:0050660">
    <property type="term" value="F:flavin adenine dinucleotide binding"/>
    <property type="evidence" value="ECO:0007669"/>
    <property type="project" value="InterPro"/>
</dbReference>
<evidence type="ECO:0000256" key="1">
    <source>
        <dbReference type="ARBA" id="ARBA00022630"/>
    </source>
</evidence>
<keyword evidence="3" id="KW-0479">Metal-binding</keyword>
<dbReference type="GO" id="GO:0051537">
    <property type="term" value="F:2 iron, 2 sulfur cluster binding"/>
    <property type="evidence" value="ECO:0007669"/>
    <property type="project" value="UniProtKB-KW"/>
</dbReference>
<dbReference type="SUPFAM" id="SSF52343">
    <property type="entry name" value="Ferredoxin reductase-like, C-terminal NADP-linked domain"/>
    <property type="match status" value="1"/>
</dbReference>
<dbReference type="CDD" id="cd00322">
    <property type="entry name" value="FNR_like"/>
    <property type="match status" value="1"/>
</dbReference>
<dbReference type="GO" id="GO:0006221">
    <property type="term" value="P:pyrimidine nucleotide biosynthetic process"/>
    <property type="evidence" value="ECO:0007669"/>
    <property type="project" value="InterPro"/>
</dbReference>
<evidence type="ECO:0000256" key="2">
    <source>
        <dbReference type="ARBA" id="ARBA00022714"/>
    </source>
</evidence>
<keyword evidence="5" id="KW-0560">Oxidoreductase</keyword>
<evidence type="ECO:0000259" key="9">
    <source>
        <dbReference type="PROSITE" id="PS51384"/>
    </source>
</evidence>
<dbReference type="Pfam" id="PF00175">
    <property type="entry name" value="NAD_binding_1"/>
    <property type="match status" value="1"/>
</dbReference>
<keyword evidence="4 8" id="KW-0274">FAD</keyword>
<dbReference type="Proteomes" id="UP000177067">
    <property type="component" value="Unassembled WGS sequence"/>
</dbReference>
<evidence type="ECO:0000256" key="8">
    <source>
        <dbReference type="PIRSR" id="PIRSR006816-1"/>
    </source>
</evidence>
<comment type="cofactor">
    <cofactor evidence="8">
        <name>FAD</name>
        <dbReference type="ChEBI" id="CHEBI:57692"/>
    </cofactor>
    <text evidence="8">Binds 1 FAD per subunit.</text>
</comment>
<evidence type="ECO:0000256" key="6">
    <source>
        <dbReference type="ARBA" id="ARBA00023004"/>
    </source>
</evidence>
<dbReference type="GO" id="GO:0046872">
    <property type="term" value="F:metal ion binding"/>
    <property type="evidence" value="ECO:0007669"/>
    <property type="project" value="UniProtKB-KW"/>
</dbReference>
<dbReference type="InterPro" id="IPR050415">
    <property type="entry name" value="MRET"/>
</dbReference>
<dbReference type="InterPro" id="IPR039261">
    <property type="entry name" value="FNR_nucleotide-bd"/>
</dbReference>
<dbReference type="GO" id="GO:0016491">
    <property type="term" value="F:oxidoreductase activity"/>
    <property type="evidence" value="ECO:0007669"/>
    <property type="project" value="UniProtKB-KW"/>
</dbReference>
<accession>A0A1F6LI40</accession>
<dbReference type="PRINTS" id="PR00410">
    <property type="entry name" value="PHEHYDRXLASE"/>
</dbReference>
<keyword evidence="7" id="KW-0411">Iron-sulfur</keyword>
<evidence type="ECO:0000313" key="11">
    <source>
        <dbReference type="Proteomes" id="UP000177067"/>
    </source>
</evidence>
<dbReference type="PANTHER" id="PTHR47354">
    <property type="entry name" value="NADH OXIDOREDUCTASE HCR"/>
    <property type="match status" value="1"/>
</dbReference>
<dbReference type="AlphaFoldDB" id="A0A1F6LI40"/>
<evidence type="ECO:0000256" key="4">
    <source>
        <dbReference type="ARBA" id="ARBA00022827"/>
    </source>
</evidence>
<dbReference type="InterPro" id="IPR001433">
    <property type="entry name" value="OxRdtase_FAD/NAD-bd"/>
</dbReference>
<dbReference type="PROSITE" id="PS51384">
    <property type="entry name" value="FAD_FR"/>
    <property type="match status" value="1"/>
</dbReference>
<evidence type="ECO:0000256" key="3">
    <source>
        <dbReference type="ARBA" id="ARBA00022723"/>
    </source>
</evidence>
<proteinExistence type="predicted"/>
<keyword evidence="2" id="KW-0001">2Fe-2S</keyword>
<keyword evidence="6" id="KW-0408">Iron</keyword>
<reference evidence="10 11" key="1">
    <citation type="journal article" date="2016" name="Nat. Commun.">
        <title>Thousands of microbial genomes shed light on interconnected biogeochemical processes in an aquifer system.</title>
        <authorList>
            <person name="Anantharaman K."/>
            <person name="Brown C.T."/>
            <person name="Hug L.A."/>
            <person name="Sharon I."/>
            <person name="Castelle C.J."/>
            <person name="Probst A.J."/>
            <person name="Thomas B.C."/>
            <person name="Singh A."/>
            <person name="Wilkins M.J."/>
            <person name="Karaoz U."/>
            <person name="Brodie E.L."/>
            <person name="Williams K.H."/>
            <person name="Hubbard S.S."/>
            <person name="Banfield J.F."/>
        </authorList>
    </citation>
    <scope>NUCLEOTIDE SEQUENCE [LARGE SCALE GENOMIC DNA]</scope>
</reference>
<gene>
    <name evidence="10" type="ORF">A2725_04335</name>
</gene>
<sequence length="231" mass="26595">MSTQYKVKLLEKRLITDDVISLVVEKPSNFDYKAGQFSQIMIPNPENSEKFLKRSYSICSTPEENNIEFCIKLLPEGVGSNYLRQVKVGDEIDLVGPFGKFVLKEEKPLVLVATGVGMAPIFGLIKDSLINKNYKEKIHLLFGLRHDKDIFFTNELDKLKEKFDNFDYTLTLSQPSEEWSGNKGRVTDYIQKHINNTAHYYICGNIKMITEIKQILSDLSIEKENIHFEAF</sequence>
<evidence type="ECO:0000256" key="5">
    <source>
        <dbReference type="ARBA" id="ARBA00023002"/>
    </source>
</evidence>
<feature type="domain" description="FAD-binding FR-type" evidence="9">
    <location>
        <begin position="2"/>
        <end position="104"/>
    </location>
</feature>
<evidence type="ECO:0000313" key="10">
    <source>
        <dbReference type="EMBL" id="OGH58945.1"/>
    </source>
</evidence>
<keyword evidence="1 8" id="KW-0285">Flavoprotein</keyword>
<evidence type="ECO:0000256" key="7">
    <source>
        <dbReference type="ARBA" id="ARBA00023014"/>
    </source>
</evidence>
<dbReference type="SUPFAM" id="SSF63380">
    <property type="entry name" value="Riboflavin synthase domain-like"/>
    <property type="match status" value="1"/>
</dbReference>
<name>A0A1F6LI40_9BACT</name>
<comment type="caution">
    <text evidence="10">The sequence shown here is derived from an EMBL/GenBank/DDBJ whole genome shotgun (WGS) entry which is preliminary data.</text>
</comment>
<dbReference type="InterPro" id="IPR017927">
    <property type="entry name" value="FAD-bd_FR_type"/>
</dbReference>
<protein>
    <recommendedName>
        <fullName evidence="9">FAD-binding FR-type domain-containing protein</fullName>
    </recommendedName>
</protein>
<organism evidence="10 11">
    <name type="scientific">Candidatus Magasanikbacteria bacterium RIFCSPHIGHO2_01_FULL_33_34</name>
    <dbReference type="NCBI Taxonomy" id="1798671"/>
    <lineage>
        <taxon>Bacteria</taxon>
        <taxon>Candidatus Magasanikiibacteriota</taxon>
    </lineage>
</organism>
<dbReference type="InterPro" id="IPR017938">
    <property type="entry name" value="Riboflavin_synthase-like_b-brl"/>
</dbReference>
<dbReference type="Pfam" id="PF00970">
    <property type="entry name" value="FAD_binding_6"/>
    <property type="match status" value="1"/>
</dbReference>
<dbReference type="Gene3D" id="2.40.30.10">
    <property type="entry name" value="Translation factors"/>
    <property type="match status" value="1"/>
</dbReference>
<dbReference type="InterPro" id="IPR012165">
    <property type="entry name" value="Cyt_c3_hydrogenase_gsu"/>
</dbReference>
<dbReference type="PANTHER" id="PTHR47354:SF8">
    <property type="entry name" value="1,2-PHENYLACETYL-COA EPOXIDASE, SUBUNIT E"/>
    <property type="match status" value="1"/>
</dbReference>
<dbReference type="PIRSF" id="PIRSF006816">
    <property type="entry name" value="Cyc3_hyd_g"/>
    <property type="match status" value="1"/>
</dbReference>
<dbReference type="EMBL" id="MFPS01000008">
    <property type="protein sequence ID" value="OGH58945.1"/>
    <property type="molecule type" value="Genomic_DNA"/>
</dbReference>
<dbReference type="InterPro" id="IPR008333">
    <property type="entry name" value="Cbr1-like_FAD-bd_dom"/>
</dbReference>
<feature type="binding site" evidence="8">
    <location>
        <begin position="54"/>
        <end position="57"/>
    </location>
    <ligand>
        <name>FAD</name>
        <dbReference type="ChEBI" id="CHEBI:57692"/>
    </ligand>
</feature>
<dbReference type="Gene3D" id="3.40.50.80">
    <property type="entry name" value="Nucleotide-binding domain of ferredoxin-NADP reductase (FNR) module"/>
    <property type="match status" value="1"/>
</dbReference>